<feature type="transmembrane region" description="Helical" evidence="6">
    <location>
        <begin position="73"/>
        <end position="94"/>
    </location>
</feature>
<name>A0ABR2VDZ2_9PEZI</name>
<proteinExistence type="inferred from homology"/>
<dbReference type="InterPro" id="IPR019013">
    <property type="entry name" value="Vma21"/>
</dbReference>
<comment type="caution">
    <text evidence="7">The sequence shown here is derived from an EMBL/GenBank/DDBJ whole genome shotgun (WGS) entry which is preliminary data.</text>
</comment>
<comment type="caution">
    <text evidence="6">Lacks conserved residue(s) required for the propagation of feature annotation.</text>
</comment>
<feature type="transmembrane region" description="Helical" evidence="6">
    <location>
        <begin position="40"/>
        <end position="61"/>
    </location>
</feature>
<evidence type="ECO:0000256" key="2">
    <source>
        <dbReference type="ARBA" id="ARBA00022824"/>
    </source>
</evidence>
<comment type="subcellular location">
    <subcellularLocation>
        <location evidence="6">Endoplasmic reticulum membrane</location>
        <topology evidence="6">Multi-pass membrane protein</topology>
    </subcellularLocation>
    <subcellularLocation>
        <location evidence="6">Endoplasmic reticulum-Golgi intermediate compartment membrane</location>
        <topology evidence="6">Multi-pass membrane protein</topology>
    </subcellularLocation>
    <subcellularLocation>
        <location evidence="6">Cytoplasmic vesicle</location>
        <location evidence="6">COPII-coated vesicle membrane</location>
        <topology evidence="6">Multi-pass membrane protein</topology>
    </subcellularLocation>
</comment>
<keyword evidence="2 6" id="KW-0256">Endoplasmic reticulum</keyword>
<evidence type="ECO:0000256" key="6">
    <source>
        <dbReference type="HAMAP-Rule" id="MF_03058"/>
    </source>
</evidence>
<reference evidence="7 8" key="1">
    <citation type="journal article" date="2024" name="J. Plant Pathol.">
        <title>Sequence and assembly of the genome of Seiridium unicorne, isolate CBS 538.82, causal agent of cypress canker disease.</title>
        <authorList>
            <person name="Scali E."/>
            <person name="Rocca G.D."/>
            <person name="Danti R."/>
            <person name="Garbelotto M."/>
            <person name="Barberini S."/>
            <person name="Baroncelli R."/>
            <person name="Emiliani G."/>
        </authorList>
    </citation>
    <scope>NUCLEOTIDE SEQUENCE [LARGE SCALE GENOMIC DNA]</scope>
    <source>
        <strain evidence="7 8">BM-138-508</strain>
    </source>
</reference>
<keyword evidence="8" id="KW-1185">Reference proteome</keyword>
<evidence type="ECO:0000256" key="5">
    <source>
        <dbReference type="ARBA" id="ARBA00023329"/>
    </source>
</evidence>
<gene>
    <name evidence="7" type="ORF">SUNI508_03278</name>
</gene>
<evidence type="ECO:0000256" key="4">
    <source>
        <dbReference type="ARBA" id="ARBA00023136"/>
    </source>
</evidence>
<evidence type="ECO:0000256" key="1">
    <source>
        <dbReference type="ARBA" id="ARBA00022692"/>
    </source>
</evidence>
<evidence type="ECO:0008006" key="9">
    <source>
        <dbReference type="Google" id="ProtNLM"/>
    </source>
</evidence>
<dbReference type="PANTHER" id="PTHR31792:SF3">
    <property type="entry name" value="VACUOLAR ATPASE ASSEMBLY INTEGRAL MEMBRANE PROTEIN VMA21"/>
    <property type="match status" value="1"/>
</dbReference>
<protein>
    <recommendedName>
        <fullName evidence="9">Vacuolar ATPase assembly integral membrane protein VMA21</fullName>
    </recommendedName>
</protein>
<comment type="function">
    <text evidence="6">Required for the assembly of the V0 complex of the vacuolar ATPase (V-ATPase) in the endoplasmic reticulum.</text>
</comment>
<sequence>MATRRIVSTEKSILEKDDSIGSSPAANEKSNISPAVPADVIVKLLAFTLAMIVVPIGSYFATVNTLFKGNSTYAGALAAIMANVVLIGYVVVAYTEDQSDQLDEKRENKKQR</sequence>
<dbReference type="HAMAP" id="MF_03058">
    <property type="entry name" value="VMA21"/>
    <property type="match status" value="1"/>
</dbReference>
<organism evidence="7 8">
    <name type="scientific">Seiridium unicorne</name>
    <dbReference type="NCBI Taxonomy" id="138068"/>
    <lineage>
        <taxon>Eukaryota</taxon>
        <taxon>Fungi</taxon>
        <taxon>Dikarya</taxon>
        <taxon>Ascomycota</taxon>
        <taxon>Pezizomycotina</taxon>
        <taxon>Sordariomycetes</taxon>
        <taxon>Xylariomycetidae</taxon>
        <taxon>Amphisphaeriales</taxon>
        <taxon>Sporocadaceae</taxon>
        <taxon>Seiridium</taxon>
    </lineage>
</organism>
<keyword evidence="4 6" id="KW-0472">Membrane</keyword>
<dbReference type="PANTHER" id="PTHR31792">
    <property type="entry name" value="VACUOLAR ATPASE ASSEMBLY INTEGRAL MEMBRANE PROTEIN VMA21"/>
    <property type="match status" value="1"/>
</dbReference>
<keyword evidence="1 6" id="KW-0812">Transmembrane</keyword>
<keyword evidence="5 6" id="KW-0968">Cytoplasmic vesicle</keyword>
<comment type="similarity">
    <text evidence="6">Belongs to the VMA21 family.</text>
</comment>
<evidence type="ECO:0000256" key="3">
    <source>
        <dbReference type="ARBA" id="ARBA00022989"/>
    </source>
</evidence>
<dbReference type="EMBL" id="JARVKF010000024">
    <property type="protein sequence ID" value="KAK9425138.1"/>
    <property type="molecule type" value="Genomic_DNA"/>
</dbReference>
<keyword evidence="3 6" id="KW-1133">Transmembrane helix</keyword>
<accession>A0ABR2VDZ2</accession>
<dbReference type="Pfam" id="PF09446">
    <property type="entry name" value="VMA21"/>
    <property type="match status" value="1"/>
</dbReference>
<evidence type="ECO:0000313" key="8">
    <source>
        <dbReference type="Proteomes" id="UP001408356"/>
    </source>
</evidence>
<evidence type="ECO:0000313" key="7">
    <source>
        <dbReference type="EMBL" id="KAK9425138.1"/>
    </source>
</evidence>
<dbReference type="Proteomes" id="UP001408356">
    <property type="component" value="Unassembled WGS sequence"/>
</dbReference>